<organism evidence="2 3">
    <name type="scientific">Bradyrhizobium erythrophlei</name>
    <dbReference type="NCBI Taxonomy" id="1437360"/>
    <lineage>
        <taxon>Bacteria</taxon>
        <taxon>Pseudomonadati</taxon>
        <taxon>Pseudomonadota</taxon>
        <taxon>Alphaproteobacteria</taxon>
        <taxon>Hyphomicrobiales</taxon>
        <taxon>Nitrobacteraceae</taxon>
        <taxon>Bradyrhizobium</taxon>
    </lineage>
</organism>
<name>A0A1M5SW28_9BRAD</name>
<accession>A0A1M5SW28</accession>
<dbReference type="Pfam" id="PF13577">
    <property type="entry name" value="SnoaL_4"/>
    <property type="match status" value="1"/>
</dbReference>
<gene>
    <name evidence="2" type="ORF">SAMN05444169_7415</name>
</gene>
<dbReference type="OrthoDB" id="581683at2"/>
<dbReference type="InterPro" id="IPR037401">
    <property type="entry name" value="SnoaL-like"/>
</dbReference>
<dbReference type="EMBL" id="LT670818">
    <property type="protein sequence ID" value="SHH42714.1"/>
    <property type="molecule type" value="Genomic_DNA"/>
</dbReference>
<proteinExistence type="predicted"/>
<dbReference type="AlphaFoldDB" id="A0A1M5SW28"/>
<evidence type="ECO:0000259" key="1">
    <source>
        <dbReference type="Pfam" id="PF13577"/>
    </source>
</evidence>
<sequence>MQTILQDRMDIADLMTGWIHRDLAQWDDLRTLFHPDGEIEITWFEGKASDFVDASMRMGASDLRTKHLITSPVVAFNGYKAVAETNVVIIGENLKLGLGCAGHSRFYDLVEKRGGVWKIVKRQCIYDMGSFTFPIGIVDIDKAIVARYPSAYAPLAYLLEKSGFPVRRVFATKGSDLEVQMKKGGQAWLAQ</sequence>
<protein>
    <submittedName>
        <fullName evidence="2">SnoaL-like domain-containing protein</fullName>
    </submittedName>
</protein>
<dbReference type="InterPro" id="IPR032710">
    <property type="entry name" value="NTF2-like_dom_sf"/>
</dbReference>
<evidence type="ECO:0000313" key="2">
    <source>
        <dbReference type="EMBL" id="SHH42714.1"/>
    </source>
</evidence>
<reference evidence="2 3" key="1">
    <citation type="submission" date="2016-11" db="EMBL/GenBank/DDBJ databases">
        <authorList>
            <person name="Jaros S."/>
            <person name="Januszkiewicz K."/>
            <person name="Wedrychowicz H."/>
        </authorList>
    </citation>
    <scope>NUCLEOTIDE SEQUENCE [LARGE SCALE GENOMIC DNA]</scope>
    <source>
        <strain evidence="2 3">GAS242</strain>
    </source>
</reference>
<evidence type="ECO:0000313" key="3">
    <source>
        <dbReference type="Proteomes" id="UP000190675"/>
    </source>
</evidence>
<dbReference type="Proteomes" id="UP000190675">
    <property type="component" value="Chromosome I"/>
</dbReference>
<feature type="domain" description="SnoaL-like" evidence="1">
    <location>
        <begin position="5"/>
        <end position="122"/>
    </location>
</feature>
<dbReference type="Gene3D" id="3.10.450.50">
    <property type="match status" value="1"/>
</dbReference>
<dbReference type="SUPFAM" id="SSF54427">
    <property type="entry name" value="NTF2-like"/>
    <property type="match status" value="1"/>
</dbReference>